<comment type="subcellular location">
    <subcellularLocation>
        <location evidence="1">Membrane</location>
        <topology evidence="1">Single-pass membrane protein</topology>
    </subcellularLocation>
</comment>
<keyword evidence="6" id="KW-0249">Electron transport</keyword>
<keyword evidence="2" id="KW-0813">Transport</keyword>
<keyword evidence="12" id="KW-0732">Signal</keyword>
<dbReference type="Proteomes" id="UP000196027">
    <property type="component" value="Chromosome"/>
</dbReference>
<evidence type="ECO:0000256" key="7">
    <source>
        <dbReference type="ARBA" id="ARBA00022989"/>
    </source>
</evidence>
<name>A0A1Y0IEW4_9GAMM</name>
<keyword evidence="7" id="KW-1133">Transmembrane helix</keyword>
<keyword evidence="8 10" id="KW-0408">Iron</keyword>
<dbReference type="InterPro" id="IPR009056">
    <property type="entry name" value="Cyt_c-like_dom"/>
</dbReference>
<organism evidence="15 16">
    <name type="scientific">Oleiphilus messinensis</name>
    <dbReference type="NCBI Taxonomy" id="141451"/>
    <lineage>
        <taxon>Bacteria</taxon>
        <taxon>Pseudomonadati</taxon>
        <taxon>Pseudomonadota</taxon>
        <taxon>Gammaproteobacteria</taxon>
        <taxon>Oceanospirillales</taxon>
        <taxon>Oleiphilaceae</taxon>
        <taxon>Oleiphilus</taxon>
    </lineage>
</organism>
<evidence type="ECO:0000256" key="5">
    <source>
        <dbReference type="ARBA" id="ARBA00022723"/>
    </source>
</evidence>
<dbReference type="RefSeq" id="WP_087462749.1">
    <property type="nucleotide sequence ID" value="NZ_CP021425.1"/>
</dbReference>
<evidence type="ECO:0000256" key="8">
    <source>
        <dbReference type="ARBA" id="ARBA00023004"/>
    </source>
</evidence>
<evidence type="ECO:0000256" key="3">
    <source>
        <dbReference type="ARBA" id="ARBA00022617"/>
    </source>
</evidence>
<dbReference type="GO" id="GO:0009055">
    <property type="term" value="F:electron transfer activity"/>
    <property type="evidence" value="ECO:0007669"/>
    <property type="project" value="InterPro"/>
</dbReference>
<dbReference type="InterPro" id="IPR037682">
    <property type="entry name" value="TonB_C"/>
</dbReference>
<evidence type="ECO:0000256" key="6">
    <source>
        <dbReference type="ARBA" id="ARBA00022982"/>
    </source>
</evidence>
<evidence type="ECO:0000256" key="9">
    <source>
        <dbReference type="ARBA" id="ARBA00023136"/>
    </source>
</evidence>
<dbReference type="GO" id="GO:0005506">
    <property type="term" value="F:iron ion binding"/>
    <property type="evidence" value="ECO:0007669"/>
    <property type="project" value="InterPro"/>
</dbReference>
<keyword evidence="16" id="KW-1185">Reference proteome</keyword>
<keyword evidence="5 10" id="KW-0479">Metal-binding</keyword>
<dbReference type="Pfam" id="PF03544">
    <property type="entry name" value="TonB_C"/>
    <property type="match status" value="1"/>
</dbReference>
<dbReference type="EMBL" id="CP021425">
    <property type="protein sequence ID" value="ARU57904.1"/>
    <property type="molecule type" value="Genomic_DNA"/>
</dbReference>
<evidence type="ECO:0000259" key="14">
    <source>
        <dbReference type="PROSITE" id="PS52015"/>
    </source>
</evidence>
<dbReference type="GO" id="GO:0020037">
    <property type="term" value="F:heme binding"/>
    <property type="evidence" value="ECO:0007669"/>
    <property type="project" value="InterPro"/>
</dbReference>
<dbReference type="OrthoDB" id="3347322at2"/>
<dbReference type="PANTHER" id="PTHR40942">
    <property type="match status" value="1"/>
</dbReference>
<dbReference type="AlphaFoldDB" id="A0A1Y0IEW4"/>
<feature type="signal peptide" evidence="12">
    <location>
        <begin position="1"/>
        <end position="18"/>
    </location>
</feature>
<feature type="region of interest" description="Disordered" evidence="11">
    <location>
        <begin position="301"/>
        <end position="332"/>
    </location>
</feature>
<dbReference type="Gene3D" id="1.10.760.10">
    <property type="entry name" value="Cytochrome c-like domain"/>
    <property type="match status" value="1"/>
</dbReference>
<accession>A0A1Y0IEW4</accession>
<sequence>MKASVPSALFTVAISALYSPISISASMQSIESVQSIYVSYYGRPGDPVGVEWWAEQLDQNGGDLSQIIDQFGNSEEYQERFGDLTTSSLIENLYLQMFGRSVETEGLAWWAGQIDGGHVTLAKAAVEIANGAQDDDKETLTNRTEVALSFTNYVETLDKTFSLEDVDTLRNLILPVDSATDVAAFTSSASFMNAVSALPNNNDSQNNGGIDTSKLEPLITVEPIYPPRLIARGIEGQCTVEFDLSVEGIPLNPVAVDCNPSRLFDRASLVAIQDFRYAPYVVNGEAIEVQGVQYTFTFALEDDDSSPTDGNNDQTDDGDNSDDTDDMGDSERAGEQVYEMSCVVCHGIGAAGAPVTGNVEQWAPRIEKGIDTLVANAINGVNAMPPRGVCLDCSDEEIRAVVEFMINSSQ</sequence>
<evidence type="ECO:0000256" key="4">
    <source>
        <dbReference type="ARBA" id="ARBA00022692"/>
    </source>
</evidence>
<dbReference type="GO" id="GO:0016020">
    <property type="term" value="C:membrane"/>
    <property type="evidence" value="ECO:0007669"/>
    <property type="project" value="UniProtKB-SubCell"/>
</dbReference>
<dbReference type="PROSITE" id="PS52015">
    <property type="entry name" value="TONB_CTD"/>
    <property type="match status" value="1"/>
</dbReference>
<dbReference type="SUPFAM" id="SSF74653">
    <property type="entry name" value="TolA/TonB C-terminal domain"/>
    <property type="match status" value="1"/>
</dbReference>
<evidence type="ECO:0000313" key="15">
    <source>
        <dbReference type="EMBL" id="ARU57904.1"/>
    </source>
</evidence>
<evidence type="ECO:0000256" key="11">
    <source>
        <dbReference type="SAM" id="MobiDB-lite"/>
    </source>
</evidence>
<dbReference type="Pfam" id="PF13442">
    <property type="entry name" value="Cytochrome_CBB3"/>
    <property type="match status" value="1"/>
</dbReference>
<dbReference type="InterPro" id="IPR036909">
    <property type="entry name" value="Cyt_c-like_dom_sf"/>
</dbReference>
<dbReference type="InterPro" id="IPR038255">
    <property type="entry name" value="PBS_linker_sf"/>
</dbReference>
<dbReference type="Gene3D" id="3.30.1150.10">
    <property type="match status" value="1"/>
</dbReference>
<dbReference type="PROSITE" id="PS51007">
    <property type="entry name" value="CYTC"/>
    <property type="match status" value="1"/>
</dbReference>
<feature type="chain" id="PRO_5010994137" evidence="12">
    <location>
        <begin position="19"/>
        <end position="410"/>
    </location>
</feature>
<dbReference type="Pfam" id="PF13946">
    <property type="entry name" value="DUF4214"/>
    <property type="match status" value="1"/>
</dbReference>
<evidence type="ECO:0000256" key="2">
    <source>
        <dbReference type="ARBA" id="ARBA00022448"/>
    </source>
</evidence>
<dbReference type="PANTHER" id="PTHR40942:SF4">
    <property type="entry name" value="CYTOCHROME C5"/>
    <property type="match status" value="1"/>
</dbReference>
<dbReference type="InterPro" id="IPR006260">
    <property type="entry name" value="TonB/TolA_C"/>
</dbReference>
<evidence type="ECO:0000256" key="1">
    <source>
        <dbReference type="ARBA" id="ARBA00004167"/>
    </source>
</evidence>
<reference evidence="15 16" key="1">
    <citation type="submission" date="2017-05" db="EMBL/GenBank/DDBJ databases">
        <title>Genomic insights into alkan degradation activity of Oleiphilus messinensis.</title>
        <authorList>
            <person name="Kozyavkin S.A."/>
            <person name="Slesarev A.I."/>
            <person name="Golyshin P.N."/>
            <person name="Korzhenkov A."/>
            <person name="Golyshina O.N."/>
            <person name="Toshchakov S.V."/>
        </authorList>
    </citation>
    <scope>NUCLEOTIDE SEQUENCE [LARGE SCALE GENOMIC DNA]</scope>
    <source>
        <strain evidence="15 16">ME102</strain>
    </source>
</reference>
<proteinExistence type="predicted"/>
<evidence type="ECO:0000313" key="16">
    <source>
        <dbReference type="Proteomes" id="UP000196027"/>
    </source>
</evidence>
<dbReference type="SUPFAM" id="SSF46626">
    <property type="entry name" value="Cytochrome c"/>
    <property type="match status" value="1"/>
</dbReference>
<dbReference type="InterPro" id="IPR002323">
    <property type="entry name" value="Cyt_CIE"/>
</dbReference>
<dbReference type="InterPro" id="IPR025282">
    <property type="entry name" value="DUF4214"/>
</dbReference>
<evidence type="ECO:0000256" key="12">
    <source>
        <dbReference type="SAM" id="SignalP"/>
    </source>
</evidence>
<dbReference type="PRINTS" id="PR00607">
    <property type="entry name" value="CYTCHROMECIE"/>
</dbReference>
<dbReference type="NCBIfam" id="TIGR01352">
    <property type="entry name" value="tonB_Cterm"/>
    <property type="match status" value="1"/>
</dbReference>
<feature type="domain" description="TonB C-terminal" evidence="14">
    <location>
        <begin position="210"/>
        <end position="307"/>
    </location>
</feature>
<keyword evidence="3 10" id="KW-0349">Heme</keyword>
<feature type="compositionally biased region" description="Acidic residues" evidence="11">
    <location>
        <begin position="314"/>
        <end position="328"/>
    </location>
</feature>
<evidence type="ECO:0000259" key="13">
    <source>
        <dbReference type="PROSITE" id="PS51007"/>
    </source>
</evidence>
<dbReference type="Gene3D" id="1.10.3130.20">
    <property type="entry name" value="Phycobilisome linker domain"/>
    <property type="match status" value="1"/>
</dbReference>
<keyword evidence="9" id="KW-0472">Membrane</keyword>
<keyword evidence="4" id="KW-0812">Transmembrane</keyword>
<dbReference type="KEGG" id="ome:OLMES_3884"/>
<evidence type="ECO:0000256" key="10">
    <source>
        <dbReference type="PROSITE-ProRule" id="PRU00433"/>
    </source>
</evidence>
<protein>
    <submittedName>
        <fullName evidence="15">Uncharacterized protein</fullName>
    </submittedName>
</protein>
<dbReference type="GO" id="GO:0055085">
    <property type="term" value="P:transmembrane transport"/>
    <property type="evidence" value="ECO:0007669"/>
    <property type="project" value="InterPro"/>
</dbReference>
<feature type="domain" description="Cytochrome c" evidence="13">
    <location>
        <begin position="329"/>
        <end position="409"/>
    </location>
</feature>
<gene>
    <name evidence="15" type="ORF">OLMES_3884</name>
</gene>